<comment type="caution">
    <text evidence="1">The sequence shown here is derived from an EMBL/GenBank/DDBJ whole genome shotgun (WGS) entry which is preliminary data.</text>
</comment>
<reference evidence="1 2" key="1">
    <citation type="journal article" date="2016" name="Nat. Commun.">
        <title>Thousands of microbial genomes shed light on interconnected biogeochemical processes in an aquifer system.</title>
        <authorList>
            <person name="Anantharaman K."/>
            <person name="Brown C.T."/>
            <person name="Hug L.A."/>
            <person name="Sharon I."/>
            <person name="Castelle C.J."/>
            <person name="Probst A.J."/>
            <person name="Thomas B.C."/>
            <person name="Singh A."/>
            <person name="Wilkins M.J."/>
            <person name="Karaoz U."/>
            <person name="Brodie E.L."/>
            <person name="Williams K.H."/>
            <person name="Hubbard S.S."/>
            <person name="Banfield J.F."/>
        </authorList>
    </citation>
    <scope>NUCLEOTIDE SEQUENCE [LARGE SCALE GENOMIC DNA]</scope>
</reference>
<gene>
    <name evidence="1" type="ORF">A3G49_04150</name>
</gene>
<proteinExistence type="predicted"/>
<dbReference type="Proteomes" id="UP000177171">
    <property type="component" value="Unassembled WGS sequence"/>
</dbReference>
<protein>
    <submittedName>
        <fullName evidence="1">Uncharacterized protein</fullName>
    </submittedName>
</protein>
<evidence type="ECO:0000313" key="1">
    <source>
        <dbReference type="EMBL" id="OHA14853.1"/>
    </source>
</evidence>
<accession>A0A1G2LTH6</accession>
<evidence type="ECO:0000313" key="2">
    <source>
        <dbReference type="Proteomes" id="UP000177171"/>
    </source>
</evidence>
<organism evidence="1 2">
    <name type="scientific">Candidatus Sungbacteria bacterium RIFCSPLOWO2_12_FULL_41_11</name>
    <dbReference type="NCBI Taxonomy" id="1802286"/>
    <lineage>
        <taxon>Bacteria</taxon>
        <taxon>Candidatus Sungiibacteriota</taxon>
    </lineage>
</organism>
<name>A0A1G2LTH6_9BACT</name>
<dbReference type="EMBL" id="MHQY01000001">
    <property type="protein sequence ID" value="OHA14853.1"/>
    <property type="molecule type" value="Genomic_DNA"/>
</dbReference>
<sequence>MTTEEEDAEIGGEEEEAVAVAAEIGIRALAKSIRRFVPTVERTQRFRFRPPKEDRFTAETVIQKGERIVISRLYFQKPRIAGLLN</sequence>
<dbReference type="AlphaFoldDB" id="A0A1G2LTH6"/>